<feature type="disulfide bond" evidence="9">
    <location>
        <begin position="734"/>
        <end position="744"/>
    </location>
</feature>
<feature type="disulfide bond" evidence="9">
    <location>
        <begin position="1052"/>
        <end position="1113"/>
    </location>
</feature>
<keyword evidence="7 9" id="KW-1015">Disulfide bond</keyword>
<feature type="disulfide bond" evidence="9">
    <location>
        <begin position="71"/>
        <end position="81"/>
    </location>
</feature>
<dbReference type="SUPFAM" id="SSF56487">
    <property type="entry name" value="SRCR-like"/>
    <property type="match status" value="11"/>
</dbReference>
<keyword evidence="4" id="KW-0677">Repeat</keyword>
<reference evidence="12" key="1">
    <citation type="submission" date="2011-10" db="EMBL/GenBank/DDBJ databases">
        <authorList>
            <consortium name="Soft-shell Turtle Genome Consortium"/>
        </authorList>
    </citation>
    <scope>NUCLEOTIDE SEQUENCE [LARGE SCALE GENOMIC DNA]</scope>
    <source>
        <strain evidence="12">Daiwa-1</strain>
    </source>
</reference>
<feature type="domain" description="SRCR" evidence="10">
    <location>
        <begin position="1014"/>
        <end position="1114"/>
    </location>
</feature>
<organism evidence="11 12">
    <name type="scientific">Pelodiscus sinensis</name>
    <name type="common">Chinese softshell turtle</name>
    <name type="synonym">Trionyx sinensis</name>
    <dbReference type="NCBI Taxonomy" id="13735"/>
    <lineage>
        <taxon>Eukaryota</taxon>
        <taxon>Metazoa</taxon>
        <taxon>Chordata</taxon>
        <taxon>Craniata</taxon>
        <taxon>Vertebrata</taxon>
        <taxon>Euteleostomi</taxon>
        <taxon>Archelosauria</taxon>
        <taxon>Testudinata</taxon>
        <taxon>Testudines</taxon>
        <taxon>Cryptodira</taxon>
        <taxon>Trionychia</taxon>
        <taxon>Trionychidae</taxon>
        <taxon>Pelodiscus</taxon>
    </lineage>
</organism>
<keyword evidence="2" id="KW-0812">Transmembrane</keyword>
<feature type="domain" description="SRCR" evidence="10">
    <location>
        <begin position="909"/>
        <end position="1009"/>
    </location>
</feature>
<dbReference type="InterPro" id="IPR001190">
    <property type="entry name" value="SRCR"/>
</dbReference>
<sequence length="1234" mass="132928">DLRLVDGGSPCAGKVEIKHQDQWGMVCDSVWEMEDANVVCRQLGCGSAISVHDQEHSGSSSGPIWLDEVVCNGTESSLLECKHSGWGVHSCDHYKPARVTCSGKKSTVKLAGGDSDCSGHVELKHGETWAIVCDSNFSLTTASVICNELNCGTAIAILSGAQFGEGNGRVWNETFQCVGNESHLAYCPRTSLVNQTCSPDNDVGIICSRHTGLRLVNGSTACSGRVEIQVHGAWGTLCDSHWDLSIANVLCNQLDCGFAVLALRGEYFGKGNGSNWTDSLHCNSCESHLHHSFVTTFEASQCPLDAEASVVCSGKYCVILPFREENSLDPKSSCKSRISQTFCSIGNRQLRLVNGSDHCAGRVEIYYNGTWGTVCDDSWDLSDSNVVCKELGCGWALSASVSAHYGEGSGQIWLDNVNCSGNESDLWKCPSGGWGLHNCRHNEDAGVVCSENKQLRLVNGTDRCSGRVEIYYNGTWGTVCDDSWDLSAANVVCKQLGCGQTINASVSARYGPGSGQIWLGDVNCSGNESSLWVCPFREWGQYNCKDHEDAGVICSGSKQIKLVSGASPCAGRVEIYYQETWGTVCDDSWDLTDSDIVCKELECGHAINATVSAHYGQGSGQIWLADVNCSGSETNLWMCPSRDWGQNNCGHHEDAGVLCSEHKQIRLVNGADHCSGRVEIYYNGNWGTVCDDSWDLSDSNVVCKQLGCGHAINATLSAHYGEGSGQIWLDDVNCSGNESNLWACPFRGWGQHNCGHTNDAGVICSESRQVRLVNGADHCEGRVEVNYRGTWGTVCDDSWDLSDANVVCKQLGCGHSVNVTAAYYGEGSGQIWLDELDCSGNESYLWACPSKGWGQHNCGHKEDAGVLCSGCTNLILFDCDDFYNISKWLGFQLSVLETHSPYVSRSKQIRLVNGVDRCAGRVEIYYNNTWGTVCDDSWDTSDANVVCKELACGHAISAPGSAHYGQGSGKIWLDDVSCSGSESYLRDCSSRGWGQHNCGHGEDAGVLCSGSRQIRLVNGADRCAGRVEISYNGSWGTVCDDSWELSDASVVCKQLGCGHAISATVSAHYGQGSGQIWLDKVKCSGTESYLWECSSSRWSHNNCGHSKDAGVLCSGMLYESNGLISPTGSKQIRLMNGVDRCDGRVEIYYNSTWGTVCDDSWDLADASVVCKELGCGQAISAHGLAHYGQGSGKIWLDDVSCSGSESHLRDCSSRGWGQHNCGHGEDAGVLCSGL</sequence>
<dbReference type="PROSITE" id="PS00420">
    <property type="entry name" value="SRCR_1"/>
    <property type="match status" value="7"/>
</dbReference>
<dbReference type="Gene3D" id="3.10.250.10">
    <property type="entry name" value="SRCR-like domain"/>
    <property type="match status" value="11"/>
</dbReference>
<feature type="disulfide bond" evidence="9">
    <location>
        <begin position="419"/>
        <end position="429"/>
    </location>
</feature>
<feature type="disulfide bond" evidence="9">
    <location>
        <begin position="978"/>
        <end position="988"/>
    </location>
</feature>
<feature type="disulfide bond" evidence="9">
    <location>
        <begin position="388"/>
        <end position="449"/>
    </location>
</feature>
<dbReference type="FunFam" id="3.10.250.10:FF:000004">
    <property type="entry name" value="Scavenger receptor cysteine-rich type 1 protein M130"/>
    <property type="match status" value="1"/>
</dbReference>
<feature type="disulfide bond" evidence="9">
    <location>
        <begin position="1170"/>
        <end position="1231"/>
    </location>
</feature>
<feature type="domain" description="SRCR" evidence="10">
    <location>
        <begin position="560"/>
        <end position="660"/>
    </location>
</feature>
<feature type="disulfide bond" evidence="9">
    <location>
        <begin position="375"/>
        <end position="439"/>
    </location>
</feature>
<evidence type="ECO:0000256" key="1">
    <source>
        <dbReference type="ARBA" id="ARBA00004167"/>
    </source>
</evidence>
<dbReference type="FunFam" id="3.10.250.10:FF:000006">
    <property type="entry name" value="neurotrypsin isoform X2"/>
    <property type="match status" value="3"/>
</dbReference>
<dbReference type="GO" id="GO:0009897">
    <property type="term" value="C:external side of plasma membrane"/>
    <property type="evidence" value="ECO:0007669"/>
    <property type="project" value="TreeGrafter"/>
</dbReference>
<dbReference type="EMBL" id="AGCU01008283">
    <property type="status" value="NOT_ANNOTATED_CDS"/>
    <property type="molecule type" value="Genomic_DNA"/>
</dbReference>
<dbReference type="InterPro" id="IPR036772">
    <property type="entry name" value="SRCR-like_dom_sf"/>
</dbReference>
<keyword evidence="3" id="KW-0732">Signal</keyword>
<name>K7F9W0_PELSI</name>
<feature type="disulfide bond" evidence="9">
    <location>
        <begin position="629"/>
        <end position="639"/>
    </location>
</feature>
<dbReference type="FunFam" id="3.10.250.10:FF:000031">
    <property type="entry name" value="RIKEN cDNA 5830411N06, isoform CRA_a"/>
    <property type="match status" value="1"/>
</dbReference>
<dbReference type="EMBL" id="AGCU01008281">
    <property type="status" value="NOT_ANNOTATED_CDS"/>
    <property type="molecule type" value="Genomic_DNA"/>
</dbReference>
<dbReference type="SMART" id="SM00202">
    <property type="entry name" value="SR"/>
    <property type="match status" value="11"/>
</dbReference>
<feature type="disulfide bond" evidence="9">
    <location>
        <begin position="598"/>
        <end position="659"/>
    </location>
</feature>
<feature type="disulfide bond" evidence="9">
    <location>
        <begin position="947"/>
        <end position="1008"/>
    </location>
</feature>
<feature type="domain" description="SRCR" evidence="10">
    <location>
        <begin position="350"/>
        <end position="450"/>
    </location>
</feature>
<feature type="disulfide bond" evidence="9">
    <location>
        <begin position="1201"/>
        <end position="1211"/>
    </location>
</feature>
<dbReference type="Pfam" id="PF00530">
    <property type="entry name" value="SRCR"/>
    <property type="match status" value="11"/>
</dbReference>
<feature type="disulfide bond" evidence="9">
    <location>
        <begin position="27"/>
        <end position="91"/>
    </location>
</feature>
<evidence type="ECO:0000259" key="10">
    <source>
        <dbReference type="PROSITE" id="PS50287"/>
    </source>
</evidence>
<feature type="disulfide bond" evidence="9">
    <location>
        <begin position="493"/>
        <end position="554"/>
    </location>
</feature>
<feature type="domain" description="SRCR" evidence="10">
    <location>
        <begin position="665"/>
        <end position="765"/>
    </location>
</feature>
<protein>
    <recommendedName>
        <fullName evidence="10">SRCR domain-containing protein</fullName>
    </recommendedName>
</protein>
<dbReference type="EMBL" id="AGCU01008284">
    <property type="status" value="NOT_ANNOTATED_CDS"/>
    <property type="molecule type" value="Genomic_DNA"/>
</dbReference>
<feature type="disulfide bond" evidence="9">
    <location>
        <begin position="251"/>
        <end position="312"/>
    </location>
</feature>
<feature type="domain" description="SRCR" evidence="10">
    <location>
        <begin position="455"/>
        <end position="555"/>
    </location>
</feature>
<dbReference type="Proteomes" id="UP000007267">
    <property type="component" value="Unassembled WGS sequence"/>
</dbReference>
<evidence type="ECO:0000256" key="7">
    <source>
        <dbReference type="ARBA" id="ARBA00023157"/>
    </source>
</evidence>
<evidence type="ECO:0000256" key="3">
    <source>
        <dbReference type="ARBA" id="ARBA00022729"/>
    </source>
</evidence>
<dbReference type="eggNOG" id="ENOG502QQ5W">
    <property type="taxonomic scope" value="Eukaryota"/>
</dbReference>
<feature type="disulfide bond" evidence="9">
    <location>
        <begin position="480"/>
        <end position="544"/>
    </location>
</feature>
<evidence type="ECO:0000256" key="2">
    <source>
        <dbReference type="ARBA" id="ARBA00022692"/>
    </source>
</evidence>
<feature type="domain" description="SRCR" evidence="10">
    <location>
        <begin position="213"/>
        <end position="313"/>
    </location>
</feature>
<evidence type="ECO:0000256" key="5">
    <source>
        <dbReference type="ARBA" id="ARBA00022989"/>
    </source>
</evidence>
<feature type="disulfide bond" evidence="9">
    <location>
        <begin position="524"/>
        <end position="534"/>
    </location>
</feature>
<evidence type="ECO:0000313" key="12">
    <source>
        <dbReference type="Proteomes" id="UP000007267"/>
    </source>
</evidence>
<dbReference type="HOGENOM" id="CLU_258747_0_0_1"/>
<feature type="disulfide bond" evidence="9">
    <location>
        <begin position="838"/>
        <end position="848"/>
    </location>
</feature>
<dbReference type="PROSITE" id="PS50287">
    <property type="entry name" value="SRCR_2"/>
    <property type="match status" value="11"/>
</dbReference>
<dbReference type="GeneTree" id="ENSGT00950000183145"/>
<feature type="disulfide bond" evidence="9">
    <location>
        <begin position="238"/>
        <end position="302"/>
    </location>
</feature>
<proteinExistence type="predicted"/>
<feature type="disulfide bond" evidence="9">
    <location>
        <begin position="40"/>
        <end position="101"/>
    </location>
</feature>
<dbReference type="PRINTS" id="PR00258">
    <property type="entry name" value="SPERACTRCPTR"/>
</dbReference>
<feature type="disulfide bond" evidence="9">
    <location>
        <begin position="690"/>
        <end position="754"/>
    </location>
</feature>
<feature type="disulfide bond" evidence="9">
    <location>
        <begin position="177"/>
        <end position="187"/>
    </location>
</feature>
<comment type="caution">
    <text evidence="9">Lacks conserved residue(s) required for the propagation of feature annotation.</text>
</comment>
<feature type="disulfide bond" evidence="9">
    <location>
        <begin position="146"/>
        <end position="207"/>
    </location>
</feature>
<reference evidence="12" key="2">
    <citation type="journal article" date="2013" name="Nat. Genet.">
        <title>The draft genomes of soft-shell turtle and green sea turtle yield insights into the development and evolution of the turtle-specific body plan.</title>
        <authorList>
            <person name="Wang Z."/>
            <person name="Pascual-Anaya J."/>
            <person name="Zadissa A."/>
            <person name="Li W."/>
            <person name="Niimura Y."/>
            <person name="Huang Z."/>
            <person name="Li C."/>
            <person name="White S."/>
            <person name="Xiong Z."/>
            <person name="Fang D."/>
            <person name="Wang B."/>
            <person name="Ming Y."/>
            <person name="Chen Y."/>
            <person name="Zheng Y."/>
            <person name="Kuraku S."/>
            <person name="Pignatelli M."/>
            <person name="Herrero J."/>
            <person name="Beal K."/>
            <person name="Nozawa M."/>
            <person name="Li Q."/>
            <person name="Wang J."/>
            <person name="Zhang H."/>
            <person name="Yu L."/>
            <person name="Shigenobu S."/>
            <person name="Wang J."/>
            <person name="Liu J."/>
            <person name="Flicek P."/>
            <person name="Searle S."/>
            <person name="Wang J."/>
            <person name="Kuratani S."/>
            <person name="Yin Y."/>
            <person name="Aken B."/>
            <person name="Zhang G."/>
            <person name="Irie N."/>
        </authorList>
    </citation>
    <scope>NUCLEOTIDE SEQUENCE [LARGE SCALE GENOMIC DNA]</scope>
    <source>
        <strain evidence="12">Daiwa-1</strain>
    </source>
</reference>
<dbReference type="FunFam" id="3.10.250.10:FF:000003">
    <property type="entry name" value="Deleted in malignant brain tumors 1"/>
    <property type="match status" value="5"/>
</dbReference>
<feature type="disulfide bond" evidence="9">
    <location>
        <begin position="585"/>
        <end position="649"/>
    </location>
</feature>
<dbReference type="EMBL" id="AGCU01008280">
    <property type="status" value="NOT_ANNOTATED_CDS"/>
    <property type="molecule type" value="Genomic_DNA"/>
</dbReference>
<dbReference type="OMA" id="VYDEVRC"/>
<evidence type="ECO:0000256" key="9">
    <source>
        <dbReference type="PROSITE-ProRule" id="PRU00196"/>
    </source>
</evidence>
<comment type="subcellular location">
    <subcellularLocation>
        <location evidence="1">Membrane</location>
        <topology evidence="1">Single-pass membrane protein</topology>
    </subcellularLocation>
</comment>
<feature type="disulfide bond" evidence="9">
    <location>
        <begin position="1157"/>
        <end position="1221"/>
    </location>
</feature>
<evidence type="ECO:0000256" key="4">
    <source>
        <dbReference type="ARBA" id="ARBA00022737"/>
    </source>
</evidence>
<evidence type="ECO:0000313" key="11">
    <source>
        <dbReference type="Ensembl" id="ENSPSIP00000004820.1"/>
    </source>
</evidence>
<feature type="disulfide bond" evidence="9">
    <location>
        <begin position="703"/>
        <end position="764"/>
    </location>
</feature>
<feature type="disulfide bond" evidence="9">
    <location>
        <begin position="1039"/>
        <end position="1103"/>
    </location>
</feature>
<dbReference type="PANTHER" id="PTHR19331">
    <property type="entry name" value="SCAVENGER RECEPTOR DOMAIN-CONTAINING"/>
    <property type="match status" value="1"/>
</dbReference>
<keyword evidence="12" id="KW-1185">Reference proteome</keyword>
<dbReference type="AlphaFoldDB" id="K7F9W0"/>
<keyword evidence="5" id="KW-1133">Transmembrane helix</keyword>
<evidence type="ECO:0000256" key="8">
    <source>
        <dbReference type="ARBA" id="ARBA00023180"/>
    </source>
</evidence>
<dbReference type="Ensembl" id="ENSPSIT00000004847.1">
    <property type="protein sequence ID" value="ENSPSIP00000004820.1"/>
    <property type="gene ID" value="ENSPSIG00000004485.1"/>
</dbReference>
<reference evidence="11" key="3">
    <citation type="submission" date="2025-08" db="UniProtKB">
        <authorList>
            <consortium name="Ensembl"/>
        </authorList>
    </citation>
    <scope>IDENTIFICATION</scope>
</reference>
<feature type="domain" description="SRCR" evidence="10">
    <location>
        <begin position="2"/>
        <end position="102"/>
    </location>
</feature>
<feature type="disulfide bond" evidence="9">
    <location>
        <begin position="1083"/>
        <end position="1093"/>
    </location>
</feature>
<feature type="domain" description="SRCR" evidence="10">
    <location>
        <begin position="108"/>
        <end position="208"/>
    </location>
</feature>
<dbReference type="EMBL" id="AGCU01008282">
    <property type="status" value="NOT_ANNOTATED_CDS"/>
    <property type="molecule type" value="Genomic_DNA"/>
</dbReference>
<reference evidence="11" key="4">
    <citation type="submission" date="2025-09" db="UniProtKB">
        <authorList>
            <consortium name="Ensembl"/>
        </authorList>
    </citation>
    <scope>IDENTIFICATION</scope>
</reference>
<keyword evidence="8" id="KW-0325">Glycoprotein</keyword>
<dbReference type="GO" id="GO:0005737">
    <property type="term" value="C:cytoplasm"/>
    <property type="evidence" value="ECO:0007669"/>
    <property type="project" value="UniProtKB-ARBA"/>
</dbReference>
<feature type="domain" description="SRCR" evidence="10">
    <location>
        <begin position="770"/>
        <end position="869"/>
    </location>
</feature>
<dbReference type="PANTHER" id="PTHR19331:SF468">
    <property type="entry name" value="SCAVENGER RECEPTOR CYSTEINE-RICH TYPE 1 PROTEIN M160"/>
    <property type="match status" value="1"/>
</dbReference>
<evidence type="ECO:0000256" key="6">
    <source>
        <dbReference type="ARBA" id="ARBA00023136"/>
    </source>
</evidence>
<feature type="disulfide bond" evidence="9">
    <location>
        <begin position="934"/>
        <end position="998"/>
    </location>
</feature>
<feature type="disulfide bond" evidence="9">
    <location>
        <begin position="133"/>
        <end position="197"/>
    </location>
</feature>
<accession>K7F9W0</accession>
<keyword evidence="6" id="KW-0472">Membrane</keyword>
<feature type="domain" description="SRCR" evidence="10">
    <location>
        <begin position="1132"/>
        <end position="1232"/>
    </location>
</feature>
<dbReference type="FunFam" id="3.10.250.10:FF:000002">
    <property type="entry name" value="Scavenger receptor cysteine-rich type 1 protein M130"/>
    <property type="match status" value="1"/>
</dbReference>